<feature type="compositionally biased region" description="Polar residues" evidence="1">
    <location>
        <begin position="1"/>
        <end position="12"/>
    </location>
</feature>
<evidence type="ECO:0000313" key="2">
    <source>
        <dbReference type="EMBL" id="RFU34201.1"/>
    </source>
</evidence>
<accession>A0A3E2HMD3</accession>
<dbReference type="STRING" id="5539.A0A3E2HMD3"/>
<proteinExistence type="predicted"/>
<gene>
    <name evidence="2" type="ORF">B7463_g2111</name>
</gene>
<evidence type="ECO:0000313" key="3">
    <source>
        <dbReference type="Proteomes" id="UP000258309"/>
    </source>
</evidence>
<feature type="compositionally biased region" description="Basic and acidic residues" evidence="1">
    <location>
        <begin position="33"/>
        <end position="49"/>
    </location>
</feature>
<dbReference type="AlphaFoldDB" id="A0A3E2HMD3"/>
<dbReference type="OrthoDB" id="4093188at2759"/>
<feature type="non-terminal residue" evidence="2">
    <location>
        <position position="283"/>
    </location>
</feature>
<reference evidence="2 3" key="1">
    <citation type="submission" date="2018-05" db="EMBL/GenBank/DDBJ databases">
        <title>Draft genome sequence of Scytalidium lignicola DSM 105466, a ubiquitous saprotrophic fungus.</title>
        <authorList>
            <person name="Buettner E."/>
            <person name="Gebauer A.M."/>
            <person name="Hofrichter M."/>
            <person name="Liers C."/>
            <person name="Kellner H."/>
        </authorList>
    </citation>
    <scope>NUCLEOTIDE SEQUENCE [LARGE SCALE GENOMIC DNA]</scope>
    <source>
        <strain evidence="2 3">DSM 105466</strain>
    </source>
</reference>
<feature type="non-terminal residue" evidence="2">
    <location>
        <position position="1"/>
    </location>
</feature>
<dbReference type="PANTHER" id="PTHR28061">
    <property type="entry name" value="INO EIGHTY SUBUNIT 4"/>
    <property type="match status" value="1"/>
</dbReference>
<feature type="compositionally biased region" description="Basic and acidic residues" evidence="1">
    <location>
        <begin position="219"/>
        <end position="233"/>
    </location>
</feature>
<feature type="compositionally biased region" description="Pro residues" evidence="1">
    <location>
        <begin position="82"/>
        <end position="94"/>
    </location>
</feature>
<dbReference type="PANTHER" id="PTHR28061:SF1">
    <property type="entry name" value="INO80 COMPLEX SUBUNIT 4"/>
    <property type="match status" value="1"/>
</dbReference>
<organism evidence="2 3">
    <name type="scientific">Scytalidium lignicola</name>
    <name type="common">Hyphomycete</name>
    <dbReference type="NCBI Taxonomy" id="5539"/>
    <lineage>
        <taxon>Eukaryota</taxon>
        <taxon>Fungi</taxon>
        <taxon>Dikarya</taxon>
        <taxon>Ascomycota</taxon>
        <taxon>Pezizomycotina</taxon>
        <taxon>Leotiomycetes</taxon>
        <taxon>Leotiomycetes incertae sedis</taxon>
        <taxon>Scytalidium</taxon>
    </lineage>
</organism>
<dbReference type="OMA" id="KPCRRWA"/>
<feature type="compositionally biased region" description="Basic residues" evidence="1">
    <location>
        <begin position="118"/>
        <end position="128"/>
    </location>
</feature>
<dbReference type="EMBL" id="NCSJ02000024">
    <property type="protein sequence ID" value="RFU34201.1"/>
    <property type="molecule type" value="Genomic_DNA"/>
</dbReference>
<dbReference type="InterPro" id="IPR013175">
    <property type="entry name" value="INO80_su_Ies4"/>
</dbReference>
<evidence type="ECO:0000256" key="1">
    <source>
        <dbReference type="SAM" id="MobiDB-lite"/>
    </source>
</evidence>
<dbReference type="Pfam" id="PF08193">
    <property type="entry name" value="INO80_Ies4"/>
    <property type="match status" value="1"/>
</dbReference>
<feature type="region of interest" description="Disordered" evidence="1">
    <location>
        <begin position="1"/>
        <end position="156"/>
    </location>
</feature>
<comment type="caution">
    <text evidence="2">The sequence shown here is derived from an EMBL/GenBank/DDBJ whole genome shotgun (WGS) entry which is preliminary data.</text>
</comment>
<dbReference type="GO" id="GO:0006338">
    <property type="term" value="P:chromatin remodeling"/>
    <property type="evidence" value="ECO:0007669"/>
    <property type="project" value="InterPro"/>
</dbReference>
<feature type="region of interest" description="Disordered" evidence="1">
    <location>
        <begin position="207"/>
        <end position="283"/>
    </location>
</feature>
<name>A0A3E2HMD3_SCYLI</name>
<dbReference type="Proteomes" id="UP000258309">
    <property type="component" value="Unassembled WGS sequence"/>
</dbReference>
<dbReference type="GO" id="GO:0031011">
    <property type="term" value="C:Ino80 complex"/>
    <property type="evidence" value="ECO:0007669"/>
    <property type="project" value="InterPro"/>
</dbReference>
<feature type="compositionally biased region" description="Low complexity" evidence="1">
    <location>
        <begin position="247"/>
        <end position="266"/>
    </location>
</feature>
<protein>
    <submittedName>
        <fullName evidence="2">Uncharacterized protein</fullName>
    </submittedName>
</protein>
<sequence length="283" mass="29328">MSPPTKSSTTPNARRKSSSKGTLVVTLKLSPKFLREFDESRIKKEESPSKDSSSATSNTLPVSASPAADIPSESASNTPAPSGTPVPTSMPPPTEGVKKKGVKRGAGAALGNDLIPKVRGKPGPKKKARLEDGSIDPTSLAPKPTSAGVAHKLGPKANQGAINAGLRALDRSGTPCRRWHKGSMRLKSFTGVIWEIPRWKAPERTSIKLELDGTTSGDSSKENKDSSHLESEKSNSGIDVEMTSNVDNNASSPAPVAPAADTPSVDSPGIVVDSPAPAIATSA</sequence>
<feature type="compositionally biased region" description="Polar residues" evidence="1">
    <location>
        <begin position="234"/>
        <end position="246"/>
    </location>
</feature>
<keyword evidence="3" id="KW-1185">Reference proteome</keyword>